<evidence type="ECO:0000259" key="2">
    <source>
        <dbReference type="Pfam" id="PF12417"/>
    </source>
</evidence>
<dbReference type="InterPro" id="IPR022137">
    <property type="entry name" value="Znf_prot_DUF3669"/>
</dbReference>
<dbReference type="Proteomes" id="UP000075230">
    <property type="component" value="Unassembled WGS sequence"/>
</dbReference>
<name>A0A146G350_ASPKA</name>
<sequence>MSDRRELQGTDSSWTSSFADALQQNLQLEDKLLREENETPQEKLQRLLSTRSVISTSSSFAERQQAAVGLKSPFREIGTGSIGKIFEQPGTPWAFKVLIVDRTDKLWNNYAMHLKVQQSFDRLGNIPGPVEVPRVSWFASKDSEFWTENLHLFPNEPTFTRRPREILCMERIMPLPQPVRHALIDIFCNPNNAQVAKSDPLNKDCLIRLLLGRKRFGSSRPGGSMFFSLRNYKLHVDQIQDIKLDADEYARGMADALAVLHWHAKIDAMDVEFVLGSSPIDQNAVRREMHFPDIQRLCPGTSTFEQTTNTSPNFKKRMVSLWLLDFDACTSITMNTAGVQQAAKAFMENDPYYPRPYSNDDYMEHLWQIFSHSYVATAKKITARTTWQSLPGQFIQEIQSRFLQRAESTRSGDNRPTATSNMSLGRGESSQHRGRPISGQSRRARGEQRGTRGGRVTPSNSRTRGSKDQRSNPDEHSTSPRSRKDRGRGRR</sequence>
<feature type="compositionally biased region" description="Basic and acidic residues" evidence="1">
    <location>
        <begin position="465"/>
        <end position="478"/>
    </location>
</feature>
<dbReference type="VEuPathDB" id="FungiDB:ASPFODRAFT_38690"/>
<gene>
    <name evidence="3" type="ORF">RIB2604_04200100</name>
</gene>
<evidence type="ECO:0000256" key="1">
    <source>
        <dbReference type="SAM" id="MobiDB-lite"/>
    </source>
</evidence>
<dbReference type="PANTHER" id="PTHR40780:SF2">
    <property type="entry name" value="DUF3669 DOMAIN-CONTAINING PROTEIN"/>
    <property type="match status" value="1"/>
</dbReference>
<reference evidence="4" key="2">
    <citation type="submission" date="2016-02" db="EMBL/GenBank/DDBJ databases">
        <title>Genome sequencing of Aspergillus luchuensis NBRC 4314.</title>
        <authorList>
            <person name="Yamada O."/>
        </authorList>
    </citation>
    <scope>NUCLEOTIDE SEQUENCE [LARGE SCALE GENOMIC DNA]</scope>
    <source>
        <strain evidence="4">RIB 2604</strain>
    </source>
</reference>
<evidence type="ECO:0000313" key="4">
    <source>
        <dbReference type="Proteomes" id="UP000075230"/>
    </source>
</evidence>
<dbReference type="AlphaFoldDB" id="A0A146G350"/>
<accession>A0A146G350</accession>
<evidence type="ECO:0000313" key="3">
    <source>
        <dbReference type="EMBL" id="GAT31251.1"/>
    </source>
</evidence>
<protein>
    <recommendedName>
        <fullName evidence="2">DUF3669 domain-containing protein</fullName>
    </recommendedName>
</protein>
<organism evidence="3 4">
    <name type="scientific">Aspergillus kawachii</name>
    <name type="common">White koji mold</name>
    <name type="synonym">Aspergillus awamori var. kawachi</name>
    <dbReference type="NCBI Taxonomy" id="1069201"/>
    <lineage>
        <taxon>Eukaryota</taxon>
        <taxon>Fungi</taxon>
        <taxon>Dikarya</taxon>
        <taxon>Ascomycota</taxon>
        <taxon>Pezizomycotina</taxon>
        <taxon>Eurotiomycetes</taxon>
        <taxon>Eurotiomycetidae</taxon>
        <taxon>Eurotiales</taxon>
        <taxon>Aspergillaceae</taxon>
        <taxon>Aspergillus</taxon>
        <taxon>Aspergillus subgen. Circumdati</taxon>
    </lineage>
</organism>
<reference evidence="3 4" key="1">
    <citation type="journal article" date="2016" name="DNA Res.">
        <title>Genome sequence of Aspergillus luchuensis NBRC 4314.</title>
        <authorList>
            <person name="Yamada O."/>
            <person name="Machida M."/>
            <person name="Hosoyama A."/>
            <person name="Goto M."/>
            <person name="Takahashi T."/>
            <person name="Futagami T."/>
            <person name="Yamagata Y."/>
            <person name="Takeuchi M."/>
            <person name="Kobayashi T."/>
            <person name="Koike H."/>
            <person name="Abe K."/>
            <person name="Asai K."/>
            <person name="Arita M."/>
            <person name="Fujita N."/>
            <person name="Fukuda K."/>
            <person name="Higa K."/>
            <person name="Horikawa H."/>
            <person name="Ishikawa T."/>
            <person name="Jinno K."/>
            <person name="Kato Y."/>
            <person name="Kirimura K."/>
            <person name="Mizutani O."/>
            <person name="Nakasone K."/>
            <person name="Sano M."/>
            <person name="Shiraishi Y."/>
            <person name="Tsukahara M."/>
            <person name="Gomi K."/>
        </authorList>
    </citation>
    <scope>NUCLEOTIDE SEQUENCE [LARGE SCALE GENOMIC DNA]</scope>
    <source>
        <strain evidence="3 4">RIB 2604</strain>
    </source>
</reference>
<feature type="compositionally biased region" description="Polar residues" evidence="1">
    <location>
        <begin position="414"/>
        <end position="423"/>
    </location>
</feature>
<feature type="domain" description="DUF3669" evidence="2">
    <location>
        <begin position="321"/>
        <end position="384"/>
    </location>
</feature>
<proteinExistence type="predicted"/>
<dbReference type="Pfam" id="PF12417">
    <property type="entry name" value="DUF3669"/>
    <property type="match status" value="1"/>
</dbReference>
<feature type="compositionally biased region" description="Basic residues" evidence="1">
    <location>
        <begin position="481"/>
        <end position="491"/>
    </location>
</feature>
<dbReference type="PANTHER" id="PTHR40780">
    <property type="entry name" value="DUF3669 DOMAIN-CONTAINING PROTEIN"/>
    <property type="match status" value="1"/>
</dbReference>
<dbReference type="EMBL" id="BCWF01000041">
    <property type="protein sequence ID" value="GAT31251.1"/>
    <property type="molecule type" value="Genomic_DNA"/>
</dbReference>
<comment type="caution">
    <text evidence="3">The sequence shown here is derived from an EMBL/GenBank/DDBJ whole genome shotgun (WGS) entry which is preliminary data.</text>
</comment>
<feature type="region of interest" description="Disordered" evidence="1">
    <location>
        <begin position="405"/>
        <end position="491"/>
    </location>
</feature>